<keyword evidence="3" id="KW-1185">Reference proteome</keyword>
<gene>
    <name evidence="2" type="ORF">PIB30_035638</name>
</gene>
<protein>
    <submittedName>
        <fullName evidence="2">Uncharacterized protein</fullName>
    </submittedName>
</protein>
<name>A0ABU6ZA06_9FABA</name>
<organism evidence="2 3">
    <name type="scientific">Stylosanthes scabra</name>
    <dbReference type="NCBI Taxonomy" id="79078"/>
    <lineage>
        <taxon>Eukaryota</taxon>
        <taxon>Viridiplantae</taxon>
        <taxon>Streptophyta</taxon>
        <taxon>Embryophyta</taxon>
        <taxon>Tracheophyta</taxon>
        <taxon>Spermatophyta</taxon>
        <taxon>Magnoliopsida</taxon>
        <taxon>eudicotyledons</taxon>
        <taxon>Gunneridae</taxon>
        <taxon>Pentapetalae</taxon>
        <taxon>rosids</taxon>
        <taxon>fabids</taxon>
        <taxon>Fabales</taxon>
        <taxon>Fabaceae</taxon>
        <taxon>Papilionoideae</taxon>
        <taxon>50 kb inversion clade</taxon>
        <taxon>dalbergioids sensu lato</taxon>
        <taxon>Dalbergieae</taxon>
        <taxon>Pterocarpus clade</taxon>
        <taxon>Stylosanthes</taxon>
    </lineage>
</organism>
<proteinExistence type="predicted"/>
<comment type="caution">
    <text evidence="2">The sequence shown here is derived from an EMBL/GenBank/DDBJ whole genome shotgun (WGS) entry which is preliminary data.</text>
</comment>
<feature type="region of interest" description="Disordered" evidence="1">
    <location>
        <begin position="1"/>
        <end position="23"/>
    </location>
</feature>
<feature type="compositionally biased region" description="Basic and acidic residues" evidence="1">
    <location>
        <begin position="1"/>
        <end position="10"/>
    </location>
</feature>
<accession>A0ABU6ZA06</accession>
<evidence type="ECO:0000313" key="3">
    <source>
        <dbReference type="Proteomes" id="UP001341840"/>
    </source>
</evidence>
<reference evidence="2 3" key="1">
    <citation type="journal article" date="2023" name="Plants (Basel)">
        <title>Bridging the Gap: Combining Genomics and Transcriptomics Approaches to Understand Stylosanthes scabra, an Orphan Legume from the Brazilian Caatinga.</title>
        <authorList>
            <person name="Ferreira-Neto J.R.C."/>
            <person name="da Silva M.D."/>
            <person name="Binneck E."/>
            <person name="de Melo N.F."/>
            <person name="da Silva R.H."/>
            <person name="de Melo A.L.T.M."/>
            <person name="Pandolfi V."/>
            <person name="Bustamante F.O."/>
            <person name="Brasileiro-Vidal A.C."/>
            <person name="Benko-Iseppon A.M."/>
        </authorList>
    </citation>
    <scope>NUCLEOTIDE SEQUENCE [LARGE SCALE GENOMIC DNA]</scope>
    <source>
        <tissue evidence="2">Leaves</tissue>
    </source>
</reference>
<dbReference type="EMBL" id="JASCZI010272031">
    <property type="protein sequence ID" value="MED6219422.1"/>
    <property type="molecule type" value="Genomic_DNA"/>
</dbReference>
<dbReference type="Proteomes" id="UP001341840">
    <property type="component" value="Unassembled WGS sequence"/>
</dbReference>
<sequence length="122" mass="13275">MADHRKESRTSEGGSNPQSGTMEFDVNALAQFLNQFMAKNNNNSTQDISNLYYIHPGKNPEQERQLNGAESTRILLNLAQGKAPTQSSDCSVGRGRGKGRGKMNSGGRGRGSKMMCSYCGKQ</sequence>
<feature type="compositionally biased region" description="Polar residues" evidence="1">
    <location>
        <begin position="11"/>
        <end position="21"/>
    </location>
</feature>
<evidence type="ECO:0000313" key="2">
    <source>
        <dbReference type="EMBL" id="MED6219422.1"/>
    </source>
</evidence>
<evidence type="ECO:0000256" key="1">
    <source>
        <dbReference type="SAM" id="MobiDB-lite"/>
    </source>
</evidence>
<feature type="region of interest" description="Disordered" evidence="1">
    <location>
        <begin position="79"/>
        <end position="122"/>
    </location>
</feature>